<keyword evidence="4" id="KW-1185">Reference proteome</keyword>
<dbReference type="EMBL" id="CP020083">
    <property type="protein sequence ID" value="ASR52090.1"/>
    <property type="molecule type" value="Genomic_DNA"/>
</dbReference>
<dbReference type="PROSITE" id="PS51276">
    <property type="entry name" value="PEPTIDASE_C56_PFPI"/>
    <property type="match status" value="1"/>
</dbReference>
<feature type="domain" description="DJ-1/PfpI" evidence="2">
    <location>
        <begin position="10"/>
        <end position="175"/>
    </location>
</feature>
<dbReference type="SUPFAM" id="SSF52317">
    <property type="entry name" value="Class I glutamine amidotransferase-like"/>
    <property type="match status" value="1"/>
</dbReference>
<dbReference type="GeneID" id="303486297"/>
<name>A0ABM6M7Y8_9SPHN</name>
<dbReference type="InterPro" id="IPR029062">
    <property type="entry name" value="Class_I_gatase-like"/>
</dbReference>
<dbReference type="InterPro" id="IPR006286">
    <property type="entry name" value="C56_PfpI-like"/>
</dbReference>
<dbReference type="InterPro" id="IPR002818">
    <property type="entry name" value="DJ-1/PfpI"/>
</dbReference>
<dbReference type="Gene3D" id="3.40.50.880">
    <property type="match status" value="1"/>
</dbReference>
<dbReference type="Proteomes" id="UP000258016">
    <property type="component" value="Chromosome"/>
</dbReference>
<dbReference type="GO" id="GO:0008233">
    <property type="term" value="F:peptidase activity"/>
    <property type="evidence" value="ECO:0007669"/>
    <property type="project" value="UniProtKB-KW"/>
</dbReference>
<protein>
    <submittedName>
        <fullName evidence="3">Protease</fullName>
    </submittedName>
</protein>
<organism evidence="3 4">
    <name type="scientific">Blastomonas fulva</name>
    <dbReference type="NCBI Taxonomy" id="1550728"/>
    <lineage>
        <taxon>Bacteria</taxon>
        <taxon>Pseudomonadati</taxon>
        <taxon>Pseudomonadota</taxon>
        <taxon>Alphaproteobacteria</taxon>
        <taxon>Sphingomonadales</taxon>
        <taxon>Sphingomonadaceae</taxon>
        <taxon>Blastomonas</taxon>
    </lineage>
</organism>
<dbReference type="PANTHER" id="PTHR42733:SF12">
    <property type="entry name" value="PROTEINASE"/>
    <property type="match status" value="1"/>
</dbReference>
<keyword evidence="3" id="KW-0645">Protease</keyword>
<dbReference type="GO" id="GO:0006508">
    <property type="term" value="P:proteolysis"/>
    <property type="evidence" value="ECO:0007669"/>
    <property type="project" value="UniProtKB-KW"/>
</dbReference>
<dbReference type="NCBIfam" id="TIGR01382">
    <property type="entry name" value="PfpI"/>
    <property type="match status" value="1"/>
</dbReference>
<dbReference type="CDD" id="cd03134">
    <property type="entry name" value="GATase1_PfpI_like"/>
    <property type="match status" value="1"/>
</dbReference>
<accession>A0ABM6M7Y8</accession>
<dbReference type="Pfam" id="PF01965">
    <property type="entry name" value="DJ-1_PfpI"/>
    <property type="match status" value="1"/>
</dbReference>
<evidence type="ECO:0000313" key="3">
    <source>
        <dbReference type="EMBL" id="ASR52090.1"/>
    </source>
</evidence>
<proteinExistence type="inferred from homology"/>
<dbReference type="PANTHER" id="PTHR42733">
    <property type="entry name" value="DJ-1 PROTEIN"/>
    <property type="match status" value="1"/>
</dbReference>
<evidence type="ECO:0000313" key="4">
    <source>
        <dbReference type="Proteomes" id="UP000258016"/>
    </source>
</evidence>
<gene>
    <name evidence="3" type="ORF">B5J99_12010</name>
</gene>
<sequence>MSLPDLTGRTICILSTHGFEQSELIEPRDALRGAGATVHVVSPESGEIRGWKGDDWGKSVSVDAPLDGAKAADYDALVLPGGQINPDLLRANETAMALIKEFADAGKPIAAVCHAPWLLIEAGLAKGKTMTSYGSIRTDLKNAGANVVDQEVAIDGNLITSRNPDDLPAFNAAIAMAVKAAAEAQSETV</sequence>
<comment type="similarity">
    <text evidence="1">Belongs to the peptidase C56 family.</text>
</comment>
<evidence type="ECO:0000256" key="1">
    <source>
        <dbReference type="ARBA" id="ARBA00008542"/>
    </source>
</evidence>
<reference evidence="3 4" key="1">
    <citation type="submission" date="2017-03" db="EMBL/GenBank/DDBJ databases">
        <title>Complete genome sequence of Blastomonas fulva degrading microcsystin LR.</title>
        <authorList>
            <person name="Lee H.-g."/>
            <person name="Jin L."/>
            <person name="oh H.-M."/>
        </authorList>
    </citation>
    <scope>NUCLEOTIDE SEQUENCE [LARGE SCALE GENOMIC DNA]</scope>
    <source>
        <strain evidence="3 4">T2</strain>
    </source>
</reference>
<keyword evidence="3" id="KW-0378">Hydrolase</keyword>
<dbReference type="RefSeq" id="WP_069049682.1">
    <property type="nucleotide sequence ID" value="NZ_CP020083.1"/>
</dbReference>
<evidence type="ECO:0000259" key="2">
    <source>
        <dbReference type="Pfam" id="PF01965"/>
    </source>
</evidence>